<keyword evidence="2" id="KW-1185">Reference proteome</keyword>
<dbReference type="Proteomes" id="UP000324194">
    <property type="component" value="Chromosome 1"/>
</dbReference>
<dbReference type="KEGG" id="asip:AQUSIP_18440"/>
<evidence type="ECO:0000313" key="1">
    <source>
        <dbReference type="EMBL" id="VVC76528.1"/>
    </source>
</evidence>
<reference evidence="1 2" key="1">
    <citation type="submission" date="2019-08" db="EMBL/GenBank/DDBJ databases">
        <authorList>
            <person name="Guy L."/>
        </authorList>
    </citation>
    <scope>NUCLEOTIDE SEQUENCE [LARGE SCALE GENOMIC DNA]</scope>
    <source>
        <strain evidence="1 2">SGT-108</strain>
    </source>
</reference>
<dbReference type="EMBL" id="LR699119">
    <property type="protein sequence ID" value="VVC76528.1"/>
    <property type="molecule type" value="Genomic_DNA"/>
</dbReference>
<accession>A0A5E4PJ93</accession>
<gene>
    <name evidence="1" type="ORF">AQUSIP_18440</name>
</gene>
<evidence type="ECO:0000313" key="2">
    <source>
        <dbReference type="Proteomes" id="UP000324194"/>
    </source>
</evidence>
<sequence length="51" mass="5535">MPVSVSAALPRGLEPYVIFLKNAMIPLITLLQTEETHDTHDASSNGQNSRA</sequence>
<name>A0A5E4PJ93_9COXI</name>
<organism evidence="1 2">
    <name type="scientific">Aquicella siphonis</name>
    <dbReference type="NCBI Taxonomy" id="254247"/>
    <lineage>
        <taxon>Bacteria</taxon>
        <taxon>Pseudomonadati</taxon>
        <taxon>Pseudomonadota</taxon>
        <taxon>Gammaproteobacteria</taxon>
        <taxon>Legionellales</taxon>
        <taxon>Coxiellaceae</taxon>
        <taxon>Aquicella</taxon>
    </lineage>
</organism>
<proteinExistence type="predicted"/>
<protein>
    <submittedName>
        <fullName evidence="1">Uncharacterized protein</fullName>
    </submittedName>
</protein>
<dbReference type="AlphaFoldDB" id="A0A5E4PJ93"/>